<dbReference type="Proteomes" id="UP000032427">
    <property type="component" value="Chromosome 1"/>
</dbReference>
<keyword evidence="3" id="KW-1185">Reference proteome</keyword>
<organism evidence="2 3">
    <name type="scientific">Aliivibrio wodanis</name>
    <dbReference type="NCBI Taxonomy" id="80852"/>
    <lineage>
        <taxon>Bacteria</taxon>
        <taxon>Pseudomonadati</taxon>
        <taxon>Pseudomonadota</taxon>
        <taxon>Gammaproteobacteria</taxon>
        <taxon>Vibrionales</taxon>
        <taxon>Vibrionaceae</taxon>
        <taxon>Aliivibrio</taxon>
    </lineage>
</organism>
<dbReference type="OrthoDB" id="5569826at2"/>
<name>A0A090IRZ7_9GAMM</name>
<accession>A0A090IRZ7</accession>
<reference evidence="3" key="1">
    <citation type="submission" date="2014-09" db="EMBL/GenBank/DDBJ databases">
        <authorList>
            <person name="Hjerde E."/>
        </authorList>
    </citation>
    <scope>NUCLEOTIDE SEQUENCE [LARGE SCALE GENOMIC DNA]</scope>
    <source>
        <strain evidence="3">06/09/139</strain>
    </source>
</reference>
<evidence type="ECO:0000313" key="2">
    <source>
        <dbReference type="EMBL" id="CED72108.1"/>
    </source>
</evidence>
<sequence length="144" mass="16598">MDSVEMSAETKRYRFLALFCNLALLAFVALWHSTLSPHPLINPYGVMVVWVIPMLFPLKGIIQGKPYTHAWANFILMFYFLHGLSILWLDEGERYLALVEVILTSGAFVGNIYYARLRGKELGLKLKRLSEVEKIEKAKYTENK</sequence>
<evidence type="ECO:0000256" key="1">
    <source>
        <dbReference type="SAM" id="Phobius"/>
    </source>
</evidence>
<evidence type="ECO:0000313" key="3">
    <source>
        <dbReference type="Proteomes" id="UP000032427"/>
    </source>
</evidence>
<dbReference type="Pfam" id="PF09842">
    <property type="entry name" value="DUF2069"/>
    <property type="match status" value="1"/>
</dbReference>
<dbReference type="AlphaFoldDB" id="A0A090IRZ7"/>
<dbReference type="HOGENOM" id="CLU_122357_1_1_6"/>
<dbReference type="PATRIC" id="fig|80852.17.peg.2113"/>
<keyword evidence="1" id="KW-1133">Transmembrane helix</keyword>
<proteinExistence type="predicted"/>
<dbReference type="GeneID" id="28541620"/>
<keyword evidence="1" id="KW-0812">Transmembrane</keyword>
<feature type="transmembrane region" description="Helical" evidence="1">
    <location>
        <begin position="40"/>
        <end position="58"/>
    </location>
</feature>
<protein>
    <submittedName>
        <fullName evidence="2">Membrane protein</fullName>
    </submittedName>
</protein>
<dbReference type="InterPro" id="IPR018643">
    <property type="entry name" value="DUF2069_membrane"/>
</dbReference>
<dbReference type="STRING" id="80852.AWOD_I_2043"/>
<keyword evidence="1" id="KW-0472">Membrane</keyword>
<feature type="transmembrane region" description="Helical" evidence="1">
    <location>
        <begin position="15"/>
        <end position="34"/>
    </location>
</feature>
<feature type="transmembrane region" description="Helical" evidence="1">
    <location>
        <begin position="70"/>
        <end position="89"/>
    </location>
</feature>
<gene>
    <name evidence="2" type="ORF">AWOD_I_2043</name>
</gene>
<dbReference type="EMBL" id="LN554846">
    <property type="protein sequence ID" value="CED72108.1"/>
    <property type="molecule type" value="Genomic_DNA"/>
</dbReference>
<dbReference type="KEGG" id="awd:AWOD_I_2043"/>
<feature type="transmembrane region" description="Helical" evidence="1">
    <location>
        <begin position="95"/>
        <end position="115"/>
    </location>
</feature>